<keyword evidence="1" id="KW-1133">Transmembrane helix</keyword>
<organism evidence="3 4">
    <name type="scientific">Candidatus Beckwithbacteria bacterium CG23_combo_of_CG06-09_8_20_14_all_34_8</name>
    <dbReference type="NCBI Taxonomy" id="1974497"/>
    <lineage>
        <taxon>Bacteria</taxon>
        <taxon>Candidatus Beckwithiibacteriota</taxon>
    </lineage>
</organism>
<evidence type="ECO:0000256" key="1">
    <source>
        <dbReference type="SAM" id="Phobius"/>
    </source>
</evidence>
<evidence type="ECO:0000313" key="4">
    <source>
        <dbReference type="Proteomes" id="UP000229459"/>
    </source>
</evidence>
<dbReference type="GO" id="GO:0030655">
    <property type="term" value="P:beta-lactam antibiotic catabolic process"/>
    <property type="evidence" value="ECO:0007669"/>
    <property type="project" value="InterPro"/>
</dbReference>
<dbReference type="GO" id="GO:0008800">
    <property type="term" value="F:beta-lactamase activity"/>
    <property type="evidence" value="ECO:0007669"/>
    <property type="project" value="InterPro"/>
</dbReference>
<dbReference type="GO" id="GO:0046677">
    <property type="term" value="P:response to antibiotic"/>
    <property type="evidence" value="ECO:0007669"/>
    <property type="project" value="InterPro"/>
</dbReference>
<dbReference type="AlphaFoldDB" id="A0A2H0B7H6"/>
<feature type="non-terminal residue" evidence="3">
    <location>
        <position position="200"/>
    </location>
</feature>
<dbReference type="PANTHER" id="PTHR35333:SF3">
    <property type="entry name" value="BETA-LACTAMASE-TYPE TRANSPEPTIDASE FOLD CONTAINING PROTEIN"/>
    <property type="match status" value="1"/>
</dbReference>
<dbReference type="SUPFAM" id="SSF56601">
    <property type="entry name" value="beta-lactamase/transpeptidase-like"/>
    <property type="match status" value="1"/>
</dbReference>
<comment type="caution">
    <text evidence="3">The sequence shown here is derived from an EMBL/GenBank/DDBJ whole genome shotgun (WGS) entry which is preliminary data.</text>
</comment>
<dbReference type="InterPro" id="IPR045155">
    <property type="entry name" value="Beta-lactam_cat"/>
</dbReference>
<proteinExistence type="predicted"/>
<dbReference type="Pfam" id="PF13354">
    <property type="entry name" value="Beta-lactamase2"/>
    <property type="match status" value="1"/>
</dbReference>
<dbReference type="InterPro" id="IPR000871">
    <property type="entry name" value="Beta-lactam_class-A"/>
</dbReference>
<feature type="transmembrane region" description="Helical" evidence="1">
    <location>
        <begin position="7"/>
        <end position="29"/>
    </location>
</feature>
<dbReference type="InterPro" id="IPR012338">
    <property type="entry name" value="Beta-lactam/transpept-like"/>
</dbReference>
<dbReference type="Proteomes" id="UP000229459">
    <property type="component" value="Unassembled WGS sequence"/>
</dbReference>
<accession>A0A2H0B7H6</accession>
<gene>
    <name evidence="3" type="ORF">COX08_03440</name>
</gene>
<reference evidence="3 4" key="1">
    <citation type="submission" date="2017-09" db="EMBL/GenBank/DDBJ databases">
        <title>Depth-based differentiation of microbial function through sediment-hosted aquifers and enrichment of novel symbionts in the deep terrestrial subsurface.</title>
        <authorList>
            <person name="Probst A.J."/>
            <person name="Ladd B."/>
            <person name="Jarett J.K."/>
            <person name="Geller-Mcgrath D.E."/>
            <person name="Sieber C.M."/>
            <person name="Emerson J.B."/>
            <person name="Anantharaman K."/>
            <person name="Thomas B.C."/>
            <person name="Malmstrom R."/>
            <person name="Stieglmeier M."/>
            <person name="Klingl A."/>
            <person name="Woyke T."/>
            <person name="Ryan C.M."/>
            <person name="Banfield J.F."/>
        </authorList>
    </citation>
    <scope>NUCLEOTIDE SEQUENCE [LARGE SCALE GENOMIC DNA]</scope>
    <source>
        <strain evidence="3">CG23_combo_of_CG06-09_8_20_14_all_34_8</strain>
    </source>
</reference>
<dbReference type="Gene3D" id="3.40.710.10">
    <property type="entry name" value="DD-peptidase/beta-lactamase superfamily"/>
    <property type="match status" value="1"/>
</dbReference>
<protein>
    <recommendedName>
        <fullName evidence="2">Beta-lactamase class A catalytic domain-containing protein</fullName>
    </recommendedName>
</protein>
<dbReference type="PANTHER" id="PTHR35333">
    <property type="entry name" value="BETA-LACTAMASE"/>
    <property type="match status" value="1"/>
</dbReference>
<sequence length="200" mass="22691">MVYKTQIIGFIFITFIVGFAIGQVIHISYGQDNAIKIKETRLAENYKFINPLLECDANIGSFISARNLKNSVISYINSEKNAGNVNEVGVYYRDLNNGPTFGINDGEQFTPASLLKVPLMMVYLRLSEKDKELLNKKVIYSATESTFTQAIKPEIKLEYGKEYTVDELITHMIRYSDNGATSVLYTLIDKNKLKTIYDDL</sequence>
<name>A0A2H0B7H6_9BACT</name>
<evidence type="ECO:0000313" key="3">
    <source>
        <dbReference type="EMBL" id="PIP53000.1"/>
    </source>
</evidence>
<keyword evidence="1" id="KW-0472">Membrane</keyword>
<dbReference type="EMBL" id="PCSR01000082">
    <property type="protein sequence ID" value="PIP53000.1"/>
    <property type="molecule type" value="Genomic_DNA"/>
</dbReference>
<feature type="domain" description="Beta-lactamase class A catalytic" evidence="2">
    <location>
        <begin position="89"/>
        <end position="197"/>
    </location>
</feature>
<evidence type="ECO:0000259" key="2">
    <source>
        <dbReference type="Pfam" id="PF13354"/>
    </source>
</evidence>
<keyword evidence="1" id="KW-0812">Transmembrane</keyword>